<name>A0A1R1Y868_9FUNG</name>
<organism evidence="2 3">
    <name type="scientific">Smittium culicis</name>
    <dbReference type="NCBI Taxonomy" id="133412"/>
    <lineage>
        <taxon>Eukaryota</taxon>
        <taxon>Fungi</taxon>
        <taxon>Fungi incertae sedis</taxon>
        <taxon>Zoopagomycota</taxon>
        <taxon>Kickxellomycotina</taxon>
        <taxon>Harpellomycetes</taxon>
        <taxon>Harpellales</taxon>
        <taxon>Legeriomycetaceae</taxon>
        <taxon>Smittium</taxon>
    </lineage>
</organism>
<feature type="compositionally biased region" description="Polar residues" evidence="1">
    <location>
        <begin position="135"/>
        <end position="150"/>
    </location>
</feature>
<gene>
    <name evidence="2" type="ORF">AYI70_g2577</name>
</gene>
<reference evidence="2 3" key="1">
    <citation type="submission" date="2017-01" db="EMBL/GenBank/DDBJ databases">
        <authorList>
            <person name="Mah S.A."/>
            <person name="Swanson W.J."/>
            <person name="Moy G.W."/>
            <person name="Vacquier V.D."/>
        </authorList>
    </citation>
    <scope>NUCLEOTIDE SEQUENCE [LARGE SCALE GENOMIC DNA]</scope>
    <source>
        <strain evidence="2 3">GSMNP</strain>
    </source>
</reference>
<protein>
    <recommendedName>
        <fullName evidence="4">Thioredoxin-like fold domain-containing protein</fullName>
    </recommendedName>
</protein>
<proteinExistence type="predicted"/>
<feature type="compositionally biased region" description="Basic and acidic residues" evidence="1">
    <location>
        <begin position="121"/>
        <end position="134"/>
    </location>
</feature>
<comment type="caution">
    <text evidence="2">The sequence shown here is derived from an EMBL/GenBank/DDBJ whole genome shotgun (WGS) entry which is preliminary data.</text>
</comment>
<accession>A0A1R1Y868</accession>
<sequence>MHIMNGTSLEDSFSIPRDTYNKISDDTDTKQFQVNEKAASPNSENSSILDTSDDCCSDTYIDQSIYSYSIKEAQYKKEETIELDKAVQKLHITSLHSPNKFRFTDRKPGLDAQKEITIRNLEGRRASSKKDQEINSHPNGYHTNDASKSPDSLKLQRIRLQKDSREKIIKRRSDMRHSIKLNLGEVYDDYRSSRMEALTAVGSYGHSDHTGMDSVESLDTAVDSSFSRPYNTSNDYASIQTSPRICKSCCNGSEIRQCGSDCSSRRARKIETFKADRNRPMSAFISSSDNIANTNFNFNQDYPRSAQVQSGDDGAFSYPFNYNYNYNGSGSDNYSERGAYRNNRNSSCGVVGIAVKRNYERPARNSVKYNYRNSVYTTDLSFAPKDMHIKLSMNAASNIKYKDLVGQKGADGWKSLFDQKPAKTKQQKEDEEKESDFANIATNLFKSNLVTSSNVKIKSSAQTDFYNKPIVMFFSDYDQSSFKLDNYIRFTNLYSKYSDVATFVYVHIEHSFERTLSLIAGTGILALSEKVPAGFPVNSKSAIMDLVYKYQIKSTPRLVILDRLDRSNVLLSTDDLSNVDIKQLANKNNRLSWIKNIIWK</sequence>
<dbReference type="AlphaFoldDB" id="A0A1R1Y868"/>
<feature type="region of interest" description="Disordered" evidence="1">
    <location>
        <begin position="121"/>
        <end position="152"/>
    </location>
</feature>
<dbReference type="OrthoDB" id="10340400at2759"/>
<evidence type="ECO:0008006" key="4">
    <source>
        <dbReference type="Google" id="ProtNLM"/>
    </source>
</evidence>
<keyword evidence="3" id="KW-1185">Reference proteome</keyword>
<evidence type="ECO:0000313" key="3">
    <source>
        <dbReference type="Proteomes" id="UP000187283"/>
    </source>
</evidence>
<evidence type="ECO:0000313" key="2">
    <source>
        <dbReference type="EMBL" id="OMJ22886.1"/>
    </source>
</evidence>
<dbReference type="Proteomes" id="UP000187283">
    <property type="component" value="Unassembled WGS sequence"/>
</dbReference>
<evidence type="ECO:0000256" key="1">
    <source>
        <dbReference type="SAM" id="MobiDB-lite"/>
    </source>
</evidence>
<dbReference type="EMBL" id="LSSN01000651">
    <property type="protein sequence ID" value="OMJ22886.1"/>
    <property type="molecule type" value="Genomic_DNA"/>
</dbReference>